<dbReference type="SUPFAM" id="SSF52743">
    <property type="entry name" value="Subtilisin-like"/>
    <property type="match status" value="1"/>
</dbReference>
<evidence type="ECO:0000256" key="5">
    <source>
        <dbReference type="ARBA" id="ARBA00022825"/>
    </source>
</evidence>
<evidence type="ECO:0000313" key="13">
    <source>
        <dbReference type="Proteomes" id="UP001231189"/>
    </source>
</evidence>
<name>A0AAD8RSH9_LOLMU</name>
<evidence type="ECO:0000259" key="11">
    <source>
        <dbReference type="Pfam" id="PF17766"/>
    </source>
</evidence>
<dbReference type="Gene3D" id="3.30.70.80">
    <property type="entry name" value="Peptidase S8 propeptide/proteinase inhibitor I9"/>
    <property type="match status" value="1"/>
</dbReference>
<evidence type="ECO:0000256" key="2">
    <source>
        <dbReference type="ARBA" id="ARBA00022670"/>
    </source>
</evidence>
<dbReference type="Pfam" id="PF00082">
    <property type="entry name" value="Peptidase_S8"/>
    <property type="match status" value="1"/>
</dbReference>
<dbReference type="Proteomes" id="UP001231189">
    <property type="component" value="Unassembled WGS sequence"/>
</dbReference>
<keyword evidence="2 7" id="KW-0645">Protease</keyword>
<dbReference type="InterPro" id="IPR023828">
    <property type="entry name" value="Peptidase_S8_Ser-AS"/>
</dbReference>
<comment type="similarity">
    <text evidence="1 7">Belongs to the peptidase S8 family.</text>
</comment>
<feature type="signal peptide" evidence="8">
    <location>
        <begin position="1"/>
        <end position="23"/>
    </location>
</feature>
<evidence type="ECO:0000259" key="9">
    <source>
        <dbReference type="Pfam" id="PF00082"/>
    </source>
</evidence>
<keyword evidence="4 7" id="KW-0378">Hydrolase</keyword>
<dbReference type="Pfam" id="PF17766">
    <property type="entry name" value="fn3_6"/>
    <property type="match status" value="1"/>
</dbReference>
<evidence type="ECO:0000256" key="4">
    <source>
        <dbReference type="ARBA" id="ARBA00022801"/>
    </source>
</evidence>
<evidence type="ECO:0008006" key="14">
    <source>
        <dbReference type="Google" id="ProtNLM"/>
    </source>
</evidence>
<feature type="chain" id="PRO_5041905180" description="Subtilisin-like protease SBT1.7" evidence="8">
    <location>
        <begin position="24"/>
        <end position="773"/>
    </location>
</feature>
<dbReference type="PROSITE" id="PS00138">
    <property type="entry name" value="SUBTILASE_SER"/>
    <property type="match status" value="1"/>
</dbReference>
<protein>
    <recommendedName>
        <fullName evidence="14">Subtilisin-like protease SBT1.7</fullName>
    </recommendedName>
</protein>
<keyword evidence="13" id="KW-1185">Reference proteome</keyword>
<dbReference type="Pfam" id="PF05922">
    <property type="entry name" value="Inhibitor_I9"/>
    <property type="match status" value="1"/>
</dbReference>
<evidence type="ECO:0000256" key="1">
    <source>
        <dbReference type="ARBA" id="ARBA00011073"/>
    </source>
</evidence>
<dbReference type="InterPro" id="IPR037045">
    <property type="entry name" value="S8pro/Inhibitor_I9_sf"/>
</dbReference>
<dbReference type="PROSITE" id="PS00137">
    <property type="entry name" value="SUBTILASE_HIS"/>
    <property type="match status" value="1"/>
</dbReference>
<gene>
    <name evidence="12" type="ORF">QYE76_004610</name>
</gene>
<dbReference type="PANTHER" id="PTHR10795">
    <property type="entry name" value="PROPROTEIN CONVERTASE SUBTILISIN/KEXIN"/>
    <property type="match status" value="1"/>
</dbReference>
<keyword evidence="3 8" id="KW-0732">Signal</keyword>
<dbReference type="InterPro" id="IPR036852">
    <property type="entry name" value="Peptidase_S8/S53_dom_sf"/>
</dbReference>
<comment type="caution">
    <text evidence="12">The sequence shown here is derived from an EMBL/GenBank/DDBJ whole genome shotgun (WGS) entry which is preliminary data.</text>
</comment>
<evidence type="ECO:0000256" key="3">
    <source>
        <dbReference type="ARBA" id="ARBA00022729"/>
    </source>
</evidence>
<keyword evidence="5 7" id="KW-0720">Serine protease</keyword>
<dbReference type="GO" id="GO:0006508">
    <property type="term" value="P:proteolysis"/>
    <property type="evidence" value="ECO:0007669"/>
    <property type="project" value="UniProtKB-KW"/>
</dbReference>
<evidence type="ECO:0000256" key="6">
    <source>
        <dbReference type="PIRSR" id="PIRSR615500-1"/>
    </source>
</evidence>
<evidence type="ECO:0000256" key="8">
    <source>
        <dbReference type="SAM" id="SignalP"/>
    </source>
</evidence>
<evidence type="ECO:0000313" key="12">
    <source>
        <dbReference type="EMBL" id="KAK1630295.1"/>
    </source>
</evidence>
<dbReference type="EMBL" id="JAUUTY010000005">
    <property type="protein sequence ID" value="KAK1630295.1"/>
    <property type="molecule type" value="Genomic_DNA"/>
</dbReference>
<dbReference type="InterPro" id="IPR045051">
    <property type="entry name" value="SBT"/>
</dbReference>
<evidence type="ECO:0000259" key="10">
    <source>
        <dbReference type="Pfam" id="PF05922"/>
    </source>
</evidence>
<dbReference type="Gene3D" id="3.50.30.30">
    <property type="match status" value="1"/>
</dbReference>
<dbReference type="InterPro" id="IPR015500">
    <property type="entry name" value="Peptidase_S8_subtilisin-rel"/>
</dbReference>
<feature type="active site" description="Charge relay system" evidence="6 7">
    <location>
        <position position="548"/>
    </location>
</feature>
<feature type="domain" description="Subtilisin-like protease fibronectin type-III" evidence="11">
    <location>
        <begin position="666"/>
        <end position="768"/>
    </location>
</feature>
<dbReference type="InterPro" id="IPR000209">
    <property type="entry name" value="Peptidase_S8/S53_dom"/>
</dbReference>
<feature type="domain" description="Peptidase S8/S53" evidence="9">
    <location>
        <begin position="146"/>
        <end position="588"/>
    </location>
</feature>
<dbReference type="AlphaFoldDB" id="A0AAD8RSH9"/>
<sequence>MASTLPILCLLVLVLVQFQSTHSVIIPEHRNSIVEHKPHPSPSTSNSHGTYIVQTNHLAKPSNFATLDRWYTSMVAGSSSHILYTYGTVMHGFAVRLTEGEARRMSAVPGVTRVYKDRMYQIQTTRSPWFMGLHDDFGAWPDSEFGDGIIIGIVDTGIWPERASFNDTGLGPVRPTWRGECEDAEGFNATLLCNNKLVGAKCFTGNLPVPEYDDPSPRDFMGHGSHVASTAAGAEVPWADLYGFSGGRASGVARNARIAMYKACVPLPVGCPGSATIKAIDAAVSDGVDLISISIGVEPGTPFYDDPIAVATFGAERRGVLVVVAGGNDGPEASSVSNDAPWLTTVGAATTDRVFPAKLMLGNGVALTGQSLYTEKSKGTSMVGLVYSSCKEDDLTPDKVTGKVVVCAWMAGDVTGLYVERAGGAGMVSAMGMERLHDAVNAPAFTLPGVMISDTAANKLDAYMSSSPYPVVSFAFACETVTGENRAPMVAGFSSRGPSVVAPEILKPDVVAPGVNILAAWSGAVPPSGSKKIIDPRRVEYNILSGTSMATPHVAGAAALIKKVHGDWTPAMVRSALVTTAGPLDKNGREMFDSGTLMDATPLAAGAGLVLPRLAMDPGLVYDAGTQEYVDFLCTLNYTAEQMRQFVPEMSSAGCGARTIAGGMANLNYPSFVVVFDRSNGGGVRRLTRTVTKLSAQPETYNVTFAAPGDVKVTVTPETLEFKRENEKRSYTVEFSLQSQGKVRPAGTWDFGHISWENRKHRVRSPVAFNWKI</sequence>
<organism evidence="12 13">
    <name type="scientific">Lolium multiflorum</name>
    <name type="common">Italian ryegrass</name>
    <name type="synonym">Lolium perenne subsp. multiflorum</name>
    <dbReference type="NCBI Taxonomy" id="4521"/>
    <lineage>
        <taxon>Eukaryota</taxon>
        <taxon>Viridiplantae</taxon>
        <taxon>Streptophyta</taxon>
        <taxon>Embryophyta</taxon>
        <taxon>Tracheophyta</taxon>
        <taxon>Spermatophyta</taxon>
        <taxon>Magnoliopsida</taxon>
        <taxon>Liliopsida</taxon>
        <taxon>Poales</taxon>
        <taxon>Poaceae</taxon>
        <taxon>BOP clade</taxon>
        <taxon>Pooideae</taxon>
        <taxon>Poodae</taxon>
        <taxon>Poeae</taxon>
        <taxon>Poeae Chloroplast Group 2 (Poeae type)</taxon>
        <taxon>Loliodinae</taxon>
        <taxon>Loliinae</taxon>
        <taxon>Lolium</taxon>
    </lineage>
</organism>
<dbReference type="GO" id="GO:0004252">
    <property type="term" value="F:serine-type endopeptidase activity"/>
    <property type="evidence" value="ECO:0007669"/>
    <property type="project" value="UniProtKB-UniRule"/>
</dbReference>
<dbReference type="InterPro" id="IPR010259">
    <property type="entry name" value="S8pro/Inhibitor_I9"/>
</dbReference>
<evidence type="ECO:0000256" key="7">
    <source>
        <dbReference type="PROSITE-ProRule" id="PRU01240"/>
    </source>
</evidence>
<dbReference type="PRINTS" id="PR00723">
    <property type="entry name" value="SUBTILISIN"/>
</dbReference>
<reference evidence="12" key="1">
    <citation type="submission" date="2023-07" db="EMBL/GenBank/DDBJ databases">
        <title>A chromosome-level genome assembly of Lolium multiflorum.</title>
        <authorList>
            <person name="Chen Y."/>
            <person name="Copetti D."/>
            <person name="Kolliker R."/>
            <person name="Studer B."/>
        </authorList>
    </citation>
    <scope>NUCLEOTIDE SEQUENCE</scope>
    <source>
        <strain evidence="12">02402/16</strain>
        <tissue evidence="12">Leaf</tissue>
    </source>
</reference>
<dbReference type="InterPro" id="IPR041469">
    <property type="entry name" value="Subtilisin-like_FN3"/>
</dbReference>
<dbReference type="InterPro" id="IPR034197">
    <property type="entry name" value="Peptidases_S8_3"/>
</dbReference>
<feature type="domain" description="Inhibitor I9" evidence="10">
    <location>
        <begin position="50"/>
        <end position="122"/>
    </location>
</feature>
<dbReference type="CDD" id="cd04852">
    <property type="entry name" value="Peptidases_S8_3"/>
    <property type="match status" value="1"/>
</dbReference>
<dbReference type="Gene3D" id="2.60.40.2310">
    <property type="match status" value="1"/>
</dbReference>
<dbReference type="CDD" id="cd02120">
    <property type="entry name" value="PA_subtilisin_like"/>
    <property type="match status" value="1"/>
</dbReference>
<dbReference type="PROSITE" id="PS51892">
    <property type="entry name" value="SUBTILASE"/>
    <property type="match status" value="1"/>
</dbReference>
<feature type="active site" description="Charge relay system" evidence="6 7">
    <location>
        <position position="155"/>
    </location>
</feature>
<dbReference type="InterPro" id="IPR022398">
    <property type="entry name" value="Peptidase_S8_His-AS"/>
</dbReference>
<proteinExistence type="inferred from homology"/>
<accession>A0AAD8RSH9</accession>
<feature type="active site" description="Charge relay system" evidence="6 7">
    <location>
        <position position="223"/>
    </location>
</feature>
<dbReference type="Gene3D" id="3.40.50.200">
    <property type="entry name" value="Peptidase S8/S53 domain"/>
    <property type="match status" value="1"/>
</dbReference>